<evidence type="ECO:0000313" key="3">
    <source>
        <dbReference type="Proteomes" id="UP000255334"/>
    </source>
</evidence>
<sequence>MSHVYAVSTGSCSMWLDMAVIALAVLQIVTLALLWRQGRRIERMLAGRHDESGSVPELLLINALNKIDHRLGVLEARTQQVDVPRRSVEIRATQMAMPTTGQHVVAHNYELAQQLAREGSDLEQLMTRCGLSRNEAELVLRLHAKRA</sequence>
<keyword evidence="1" id="KW-0472">Membrane</keyword>
<keyword evidence="1" id="KW-0812">Transmembrane</keyword>
<name>A0A370X0L4_9GAMM</name>
<dbReference type="InterPro" id="IPR021244">
    <property type="entry name" value="DUF2802"/>
</dbReference>
<gene>
    <name evidence="2" type="ORF">DWU99_15510</name>
</gene>
<dbReference type="AlphaFoldDB" id="A0A370X0L4"/>
<proteinExistence type="predicted"/>
<keyword evidence="3" id="KW-1185">Reference proteome</keyword>
<protein>
    <submittedName>
        <fullName evidence="2">DUF2802 domain-containing protein</fullName>
    </submittedName>
</protein>
<dbReference type="EMBL" id="QRBF01000006">
    <property type="protein sequence ID" value="RDS81830.1"/>
    <property type="molecule type" value="Genomic_DNA"/>
</dbReference>
<evidence type="ECO:0000313" key="2">
    <source>
        <dbReference type="EMBL" id="RDS81830.1"/>
    </source>
</evidence>
<keyword evidence="1" id="KW-1133">Transmembrane helix</keyword>
<accession>A0A370X0L4</accession>
<evidence type="ECO:0000256" key="1">
    <source>
        <dbReference type="SAM" id="Phobius"/>
    </source>
</evidence>
<reference evidence="2 3" key="1">
    <citation type="submission" date="2018-07" db="EMBL/GenBank/DDBJ databases">
        <title>Dyella monticola sp. nov. and Dyella psychrodurans sp. nov. isolated from monsoon evergreen broad-leaved forest soil of Dinghu Mountain, China.</title>
        <authorList>
            <person name="Gao Z."/>
            <person name="Qiu L."/>
        </authorList>
    </citation>
    <scope>NUCLEOTIDE SEQUENCE [LARGE SCALE GENOMIC DNA]</scope>
    <source>
        <strain evidence="2 3">4MSK11</strain>
    </source>
</reference>
<dbReference type="Proteomes" id="UP000255334">
    <property type="component" value="Unassembled WGS sequence"/>
</dbReference>
<organism evidence="2 3">
    <name type="scientific">Dyella psychrodurans</name>
    <dbReference type="NCBI Taxonomy" id="1927960"/>
    <lineage>
        <taxon>Bacteria</taxon>
        <taxon>Pseudomonadati</taxon>
        <taxon>Pseudomonadota</taxon>
        <taxon>Gammaproteobacteria</taxon>
        <taxon>Lysobacterales</taxon>
        <taxon>Rhodanobacteraceae</taxon>
        <taxon>Dyella</taxon>
    </lineage>
</organism>
<comment type="caution">
    <text evidence="2">The sequence shown here is derived from an EMBL/GenBank/DDBJ whole genome shotgun (WGS) entry which is preliminary data.</text>
</comment>
<feature type="transmembrane region" description="Helical" evidence="1">
    <location>
        <begin position="15"/>
        <end position="35"/>
    </location>
</feature>
<dbReference type="Pfam" id="PF10975">
    <property type="entry name" value="DUF2802"/>
    <property type="match status" value="1"/>
</dbReference>